<protein>
    <recommendedName>
        <fullName evidence="3">SAM-dependent methyltransferase</fullName>
    </recommendedName>
</protein>
<dbReference type="SUPFAM" id="SSF53335">
    <property type="entry name" value="S-adenosyl-L-methionine-dependent methyltransferases"/>
    <property type="match status" value="1"/>
</dbReference>
<dbReference type="AlphaFoldDB" id="A0A3N9XWR5"/>
<dbReference type="Gene3D" id="3.40.50.12710">
    <property type="match status" value="1"/>
</dbReference>
<dbReference type="Proteomes" id="UP000278981">
    <property type="component" value="Unassembled WGS sequence"/>
</dbReference>
<gene>
    <name evidence="1" type="ORF">DDE19_11855</name>
</gene>
<comment type="caution">
    <text evidence="1">The sequence shown here is derived from an EMBL/GenBank/DDBJ whole genome shotgun (WGS) entry which is preliminary data.</text>
</comment>
<feature type="non-terminal residue" evidence="1">
    <location>
        <position position="92"/>
    </location>
</feature>
<accession>A0A3N9XWR5</accession>
<dbReference type="InterPro" id="IPR029063">
    <property type="entry name" value="SAM-dependent_MTases_sf"/>
</dbReference>
<dbReference type="InterPro" id="IPR038375">
    <property type="entry name" value="NDUFAF7_sf"/>
</dbReference>
<proteinExistence type="predicted"/>
<evidence type="ECO:0000313" key="2">
    <source>
        <dbReference type="Proteomes" id="UP000278981"/>
    </source>
</evidence>
<evidence type="ECO:0000313" key="1">
    <source>
        <dbReference type="EMBL" id="RQX17396.1"/>
    </source>
</evidence>
<evidence type="ECO:0008006" key="3">
    <source>
        <dbReference type="Google" id="ProtNLM"/>
    </source>
</evidence>
<name>A0A3N9XWR5_9ACTN</name>
<organism evidence="1 2">
    <name type="scientific">Micromonospora ureilytica</name>
    <dbReference type="NCBI Taxonomy" id="709868"/>
    <lineage>
        <taxon>Bacteria</taxon>
        <taxon>Bacillati</taxon>
        <taxon>Actinomycetota</taxon>
        <taxon>Actinomycetes</taxon>
        <taxon>Micromonosporales</taxon>
        <taxon>Micromonosporaceae</taxon>
        <taxon>Micromonospora</taxon>
    </lineage>
</organism>
<sequence>MSIAWRDAMSRALYGPGGFFVAGAGPADHFRTSVHASPAFTSALLRLISEVDSTLGHPPRFDVVDVGAGRGELLRALLGLVRTATAVEGTVG</sequence>
<dbReference type="EMBL" id="QDGB01000222">
    <property type="protein sequence ID" value="RQX17396.1"/>
    <property type="molecule type" value="Genomic_DNA"/>
</dbReference>
<reference evidence="1 2" key="1">
    <citation type="submission" date="2018-04" db="EMBL/GenBank/DDBJ databases">
        <title>Micromonosporas from Atacama Desert.</title>
        <authorList>
            <person name="Carro L."/>
            <person name="Klenk H.-P."/>
            <person name="Goodfellow M."/>
        </authorList>
    </citation>
    <scope>NUCLEOTIDE SEQUENCE [LARGE SCALE GENOMIC DNA]</scope>
    <source>
        <strain evidence="1 2">LB19</strain>
    </source>
</reference>